<dbReference type="AlphaFoldDB" id="A0A8T1QRZ6"/>
<dbReference type="EMBL" id="CM031828">
    <property type="protein sequence ID" value="KAG6716345.1"/>
    <property type="molecule type" value="Genomic_DNA"/>
</dbReference>
<evidence type="ECO:0000313" key="3">
    <source>
        <dbReference type="EMBL" id="KAG6716345.1"/>
    </source>
</evidence>
<dbReference type="EMBL" id="CM031812">
    <property type="protein sequence ID" value="KAG6656762.1"/>
    <property type="molecule type" value="Genomic_DNA"/>
</dbReference>
<feature type="transmembrane region" description="Helical" evidence="1">
    <location>
        <begin position="12"/>
        <end position="31"/>
    </location>
</feature>
<dbReference type="Proteomes" id="UP000811609">
    <property type="component" value="Chromosome 4"/>
</dbReference>
<sequence>MTSGGSSLSLPSLPILPVLGFCYSASLSNLYKQLSFATRRQKEGNGLKENKVKCLDLNIRCSYLSLQDNYNMQFHMVDRVNFSD</sequence>
<keyword evidence="4" id="KW-1185">Reference proteome</keyword>
<keyword evidence="1" id="KW-0472">Membrane</keyword>
<comment type="caution">
    <text evidence="2">The sequence shown here is derived from an EMBL/GenBank/DDBJ whole genome shotgun (WGS) entry which is preliminary data.</text>
</comment>
<proteinExistence type="predicted"/>
<reference evidence="3" key="2">
    <citation type="submission" date="2021-01" db="EMBL/GenBank/DDBJ databases">
        <authorList>
            <person name="Lovell J.T."/>
            <person name="Bentley N."/>
            <person name="Bhattarai G."/>
            <person name="Jenkins J.W."/>
            <person name="Sreedasyam A."/>
            <person name="Alarcon Y."/>
            <person name="Bock C."/>
            <person name="Boston L."/>
            <person name="Carlson J."/>
            <person name="Cervantes K."/>
            <person name="Clermont K."/>
            <person name="Krom N."/>
            <person name="Kubenka K."/>
            <person name="Mamidi S."/>
            <person name="Mattison C."/>
            <person name="Monteros M."/>
            <person name="Pisani C."/>
            <person name="Plott C."/>
            <person name="Rajasekar S."/>
            <person name="Rhein H.S."/>
            <person name="Rohla C."/>
            <person name="Song M."/>
            <person name="Hilaire R.S."/>
            <person name="Shu S."/>
            <person name="Wells L."/>
            <person name="Wang X."/>
            <person name="Webber J."/>
            <person name="Heerema R.J."/>
            <person name="Klein P."/>
            <person name="Conner P."/>
            <person name="Grauke L."/>
            <person name="Grimwood J."/>
            <person name="Schmutz J."/>
            <person name="Randall J.J."/>
        </authorList>
    </citation>
    <scope>NUCLEOTIDE SEQUENCE</scope>
    <source>
        <tissue evidence="3">Leaf</tissue>
    </source>
</reference>
<keyword evidence="1" id="KW-0812">Transmembrane</keyword>
<evidence type="ECO:0000256" key="1">
    <source>
        <dbReference type="SAM" id="Phobius"/>
    </source>
</evidence>
<gene>
    <name evidence="2" type="ORF">CIPAW_04G044400</name>
    <name evidence="3" type="ORF">I3842_04G044500</name>
</gene>
<reference evidence="2" key="1">
    <citation type="submission" date="2020-12" db="EMBL/GenBank/DDBJ databases">
        <title>WGS assembly of Carya illinoinensis cv. Pawnee.</title>
        <authorList>
            <person name="Platts A."/>
            <person name="Shu S."/>
            <person name="Wright S."/>
            <person name="Barry K."/>
            <person name="Edger P."/>
            <person name="Pires J.C."/>
            <person name="Schmutz J."/>
        </authorList>
    </citation>
    <scope>NUCLEOTIDE SEQUENCE</scope>
    <source>
        <tissue evidence="2">Leaf</tissue>
    </source>
</reference>
<dbReference type="Proteomes" id="UP000811246">
    <property type="component" value="Chromosome 4"/>
</dbReference>
<keyword evidence="1" id="KW-1133">Transmembrane helix</keyword>
<evidence type="ECO:0000313" key="2">
    <source>
        <dbReference type="EMBL" id="KAG6656762.1"/>
    </source>
</evidence>
<evidence type="ECO:0000313" key="4">
    <source>
        <dbReference type="Proteomes" id="UP000811609"/>
    </source>
</evidence>
<organism evidence="2 4">
    <name type="scientific">Carya illinoinensis</name>
    <name type="common">Pecan</name>
    <dbReference type="NCBI Taxonomy" id="32201"/>
    <lineage>
        <taxon>Eukaryota</taxon>
        <taxon>Viridiplantae</taxon>
        <taxon>Streptophyta</taxon>
        <taxon>Embryophyta</taxon>
        <taxon>Tracheophyta</taxon>
        <taxon>Spermatophyta</taxon>
        <taxon>Magnoliopsida</taxon>
        <taxon>eudicotyledons</taxon>
        <taxon>Gunneridae</taxon>
        <taxon>Pentapetalae</taxon>
        <taxon>rosids</taxon>
        <taxon>fabids</taxon>
        <taxon>Fagales</taxon>
        <taxon>Juglandaceae</taxon>
        <taxon>Carya</taxon>
    </lineage>
</organism>
<protein>
    <submittedName>
        <fullName evidence="2">Uncharacterized protein</fullName>
    </submittedName>
</protein>
<name>A0A8T1QRZ6_CARIL</name>
<accession>A0A8T1QRZ6</accession>